<protein>
    <recommendedName>
        <fullName evidence="3">GON domain-containing protein</fullName>
    </recommendedName>
</protein>
<dbReference type="AlphaFoldDB" id="A0AAN8PNQ4"/>
<dbReference type="Pfam" id="PF08685">
    <property type="entry name" value="GON"/>
    <property type="match status" value="1"/>
</dbReference>
<dbReference type="SUPFAM" id="SSF57414">
    <property type="entry name" value="Hairpin loop containing domain-like"/>
    <property type="match status" value="1"/>
</dbReference>
<keyword evidence="5" id="KW-1185">Reference proteome</keyword>
<dbReference type="InterPro" id="IPR012314">
    <property type="entry name" value="Pept_M12B_GON-ADAMTSs"/>
</dbReference>
<sequence>MYRIRCLMDTVIMLAYVSVIMCHETCTHLQYPQLQHGEQITNDSYLVFDDLYPLQCVKTCISSFVCHAFDYNVRTGTCSLYRRPSGDYVTGENLNYVIGDVADWPRSLAGSCVYHTCPVNALCSAISSSRYVCDVVGCLGTGDKTNTLSGDPAVFQVGYELGDVCKEGYYANTTVVCQHDGNWTAFTCLRLPSNCAELQSCNTSYRDGEYWLYHSDQGTVKRMKIFCYNMTTLNAKDYVTLPYFNFASRSRYVYSNYSTCTTVLADPDTIADHKLGDTEYLKVQLRRSKLRIARGDTTFANYTHKTFYGTAGDANIFVNTTCPALGQFRIDLRNTSFTVNRTSEWILHLSPWSVMENITFSSNNQIVDGLCGGARKPNKPGGCRSSNVFFEINNHYQPDLKSAVIPRCVMN</sequence>
<feature type="signal peptide" evidence="2">
    <location>
        <begin position="1"/>
        <end position="22"/>
    </location>
</feature>
<gene>
    <name evidence="4" type="ORF">SNE40_013494</name>
</gene>
<evidence type="ECO:0000313" key="4">
    <source>
        <dbReference type="EMBL" id="KAK6174941.1"/>
    </source>
</evidence>
<evidence type="ECO:0000313" key="5">
    <source>
        <dbReference type="Proteomes" id="UP001347796"/>
    </source>
</evidence>
<organism evidence="4 5">
    <name type="scientific">Patella caerulea</name>
    <name type="common">Rayed Mediterranean limpet</name>
    <dbReference type="NCBI Taxonomy" id="87958"/>
    <lineage>
        <taxon>Eukaryota</taxon>
        <taxon>Metazoa</taxon>
        <taxon>Spiralia</taxon>
        <taxon>Lophotrochozoa</taxon>
        <taxon>Mollusca</taxon>
        <taxon>Gastropoda</taxon>
        <taxon>Patellogastropoda</taxon>
        <taxon>Patelloidea</taxon>
        <taxon>Patellidae</taxon>
        <taxon>Patella</taxon>
    </lineage>
</organism>
<comment type="caution">
    <text evidence="4">The sequence shown here is derived from an EMBL/GenBank/DDBJ whole genome shotgun (WGS) entry which is preliminary data.</text>
</comment>
<name>A0AAN8PNQ4_PATCE</name>
<reference evidence="4 5" key="1">
    <citation type="submission" date="2024-01" db="EMBL/GenBank/DDBJ databases">
        <title>The genome of the rayed Mediterranean limpet Patella caerulea (Linnaeus, 1758).</title>
        <authorList>
            <person name="Anh-Thu Weber A."/>
            <person name="Halstead-Nussloch G."/>
        </authorList>
    </citation>
    <scope>NUCLEOTIDE SEQUENCE [LARGE SCALE GENOMIC DNA]</scope>
    <source>
        <strain evidence="4">AATW-2023a</strain>
        <tissue evidence="4">Whole specimen</tissue>
    </source>
</reference>
<feature type="chain" id="PRO_5042846537" description="GON domain-containing protein" evidence="2">
    <location>
        <begin position="23"/>
        <end position="411"/>
    </location>
</feature>
<evidence type="ECO:0000256" key="2">
    <source>
        <dbReference type="SAM" id="SignalP"/>
    </source>
</evidence>
<dbReference type="GO" id="GO:0008270">
    <property type="term" value="F:zinc ion binding"/>
    <property type="evidence" value="ECO:0007669"/>
    <property type="project" value="InterPro"/>
</dbReference>
<evidence type="ECO:0000256" key="1">
    <source>
        <dbReference type="ARBA" id="ARBA00022723"/>
    </source>
</evidence>
<keyword evidence="2" id="KW-0732">Signal</keyword>
<evidence type="ECO:0000259" key="3">
    <source>
        <dbReference type="PROSITE" id="PS51046"/>
    </source>
</evidence>
<feature type="domain" description="GON" evidence="3">
    <location>
        <begin position="191"/>
        <end position="391"/>
    </location>
</feature>
<proteinExistence type="predicted"/>
<dbReference type="GO" id="GO:0004222">
    <property type="term" value="F:metalloendopeptidase activity"/>
    <property type="evidence" value="ECO:0007669"/>
    <property type="project" value="InterPro"/>
</dbReference>
<accession>A0AAN8PNQ4</accession>
<dbReference type="EMBL" id="JAZGQO010000010">
    <property type="protein sequence ID" value="KAK6174941.1"/>
    <property type="molecule type" value="Genomic_DNA"/>
</dbReference>
<dbReference type="PROSITE" id="PS51046">
    <property type="entry name" value="GON"/>
    <property type="match status" value="1"/>
</dbReference>
<dbReference type="Proteomes" id="UP001347796">
    <property type="component" value="Unassembled WGS sequence"/>
</dbReference>
<keyword evidence="1" id="KW-0479">Metal-binding</keyword>